<evidence type="ECO:0000313" key="1">
    <source>
        <dbReference type="EMBL" id="KLK92353.1"/>
    </source>
</evidence>
<dbReference type="AlphaFoldDB" id="A0A0H1RB05"/>
<keyword evidence="2" id="KW-1185">Reference proteome</keyword>
<reference evidence="1 2" key="1">
    <citation type="submission" date="2015-05" db="EMBL/GenBank/DDBJ databases">
        <title>Draft genome sequence of Microvirga vignae strain BR3299, a novel nitrogen fixing bacteria isolated from Brazil semi-aired region.</title>
        <authorList>
            <person name="Zilli J.E."/>
            <person name="Passos S.R."/>
            <person name="Leite J."/>
            <person name="Baldani J.I."/>
            <person name="Xavier G.R."/>
            <person name="Rumjaneck N.G."/>
            <person name="Simoes-Araujo J.L."/>
        </authorList>
    </citation>
    <scope>NUCLEOTIDE SEQUENCE [LARGE SCALE GENOMIC DNA]</scope>
    <source>
        <strain evidence="1 2">BR3299</strain>
    </source>
</reference>
<name>A0A0H1RB05_9HYPH</name>
<proteinExistence type="predicted"/>
<comment type="caution">
    <text evidence="1">The sequence shown here is derived from an EMBL/GenBank/DDBJ whole genome shotgun (WGS) entry which is preliminary data.</text>
</comment>
<gene>
    <name evidence="1" type="ORF">AA309_15365</name>
</gene>
<organism evidence="1 2">
    <name type="scientific">Microvirga vignae</name>
    <dbReference type="NCBI Taxonomy" id="1225564"/>
    <lineage>
        <taxon>Bacteria</taxon>
        <taxon>Pseudomonadati</taxon>
        <taxon>Pseudomonadota</taxon>
        <taxon>Alphaproteobacteria</taxon>
        <taxon>Hyphomicrobiales</taxon>
        <taxon>Methylobacteriaceae</taxon>
        <taxon>Microvirga</taxon>
    </lineage>
</organism>
<dbReference type="PATRIC" id="fig|1225564.3.peg.3965"/>
<dbReference type="EMBL" id="LCYG01000037">
    <property type="protein sequence ID" value="KLK92353.1"/>
    <property type="molecule type" value="Genomic_DNA"/>
</dbReference>
<accession>A0A0H1RB05</accession>
<dbReference type="OrthoDB" id="8455046at2"/>
<sequence length="84" mass="9432">MFFSWMKLAMETNRLAVESQVVIWTRLTQIAFGRGTPAESMLMVTEKVAAFAEASATMAAGGSAHKVVKGYRKRVRANVRRLRR</sequence>
<protein>
    <submittedName>
        <fullName evidence="1">Uncharacterized protein</fullName>
    </submittedName>
</protein>
<evidence type="ECO:0000313" key="2">
    <source>
        <dbReference type="Proteomes" id="UP000035489"/>
    </source>
</evidence>
<dbReference type="Proteomes" id="UP000035489">
    <property type="component" value="Unassembled WGS sequence"/>
</dbReference>